<protein>
    <submittedName>
        <fullName evidence="1">Uncharacterized protein</fullName>
    </submittedName>
</protein>
<dbReference type="AlphaFoldDB" id="A0A0F9B3A2"/>
<name>A0A0F9B3A2_9ZZZZ</name>
<reference evidence="1" key="1">
    <citation type="journal article" date="2015" name="Nature">
        <title>Complex archaea that bridge the gap between prokaryotes and eukaryotes.</title>
        <authorList>
            <person name="Spang A."/>
            <person name="Saw J.H."/>
            <person name="Jorgensen S.L."/>
            <person name="Zaremba-Niedzwiedzka K."/>
            <person name="Martijn J."/>
            <person name="Lind A.E."/>
            <person name="van Eijk R."/>
            <person name="Schleper C."/>
            <person name="Guy L."/>
            <person name="Ettema T.J."/>
        </authorList>
    </citation>
    <scope>NUCLEOTIDE SEQUENCE</scope>
</reference>
<comment type="caution">
    <text evidence="1">The sequence shown here is derived from an EMBL/GenBank/DDBJ whole genome shotgun (WGS) entry which is preliminary data.</text>
</comment>
<accession>A0A0F9B3A2</accession>
<dbReference type="EMBL" id="LAZR01051464">
    <property type="protein sequence ID" value="KKK85104.1"/>
    <property type="molecule type" value="Genomic_DNA"/>
</dbReference>
<proteinExistence type="predicted"/>
<evidence type="ECO:0000313" key="1">
    <source>
        <dbReference type="EMBL" id="KKK85104.1"/>
    </source>
</evidence>
<gene>
    <name evidence="1" type="ORF">LCGC14_2776670</name>
</gene>
<sequence length="76" mass="8729">TKDLERHGDHISGVRLEVEKPPVTYRIIRWEGDRLTPGTMYSRTIARNQDLESAKAHCLSEVGRGVGWFTVYEVED</sequence>
<organism evidence="1">
    <name type="scientific">marine sediment metagenome</name>
    <dbReference type="NCBI Taxonomy" id="412755"/>
    <lineage>
        <taxon>unclassified sequences</taxon>
        <taxon>metagenomes</taxon>
        <taxon>ecological metagenomes</taxon>
    </lineage>
</organism>
<feature type="non-terminal residue" evidence="1">
    <location>
        <position position="1"/>
    </location>
</feature>